<reference evidence="1 2" key="1">
    <citation type="submission" date="2020-01" db="EMBL/GenBank/DDBJ databases">
        <title>Draft genome sequence of Cand. Neptunochlamydia vexilliferae K9.</title>
        <authorList>
            <person name="Schulz F."/>
            <person name="Koestlbacher S."/>
            <person name="Wascher F."/>
            <person name="Pizzetti I."/>
            <person name="Horn M."/>
        </authorList>
    </citation>
    <scope>NUCLEOTIDE SEQUENCE [LARGE SCALE GENOMIC DNA]</scope>
    <source>
        <strain evidence="1 2">K9</strain>
    </source>
</reference>
<protein>
    <recommendedName>
        <fullName evidence="3">Pre-toxin TG domain-containing protein</fullName>
    </recommendedName>
</protein>
<dbReference type="EMBL" id="JAAEJV010000091">
    <property type="protein sequence ID" value="MBF5060195.1"/>
    <property type="molecule type" value="Genomic_DNA"/>
</dbReference>
<comment type="caution">
    <text evidence="1">The sequence shown here is derived from an EMBL/GenBank/DDBJ whole genome shotgun (WGS) entry which is preliminary data.</text>
</comment>
<dbReference type="RefSeq" id="WP_194848516.1">
    <property type="nucleotide sequence ID" value="NZ_JAAEJV010000091.1"/>
</dbReference>
<dbReference type="Proteomes" id="UP001194714">
    <property type="component" value="Unassembled WGS sequence"/>
</dbReference>
<evidence type="ECO:0008006" key="3">
    <source>
        <dbReference type="Google" id="ProtNLM"/>
    </source>
</evidence>
<evidence type="ECO:0000313" key="1">
    <source>
        <dbReference type="EMBL" id="MBF5060195.1"/>
    </source>
</evidence>
<sequence length="279" mass="30808">MISALSTLAELAKNDEWGVIGEVLSPEIHQLVLDWDTLSSEKKGELAGYALGKHGLDIVLPGAVAKVAAKSIKSAKKLAGACRNLKIAKETLILETAAEVGNTGKLAEIVAHGRKTTFLADELGFTAKEMGKLKQVGKLEMTVTEAYEHLSLPMKESFQLFEKAQKFLKPHKGFMPEIQIRELIHQTGIPTFPRPKGIPKNFRVKLSNRGAGMKYVHPKHPHTSVRVMPGKPHSPFEYQQKPYVIQMKDGKVVDKYGNVVGIELPEAHIPIKEFIYSGE</sequence>
<name>A0ABS0B1W1_9BACT</name>
<organism evidence="1 2">
    <name type="scientific">Candidatus Neptunichlamydia vexilliferae</name>
    <dbReference type="NCBI Taxonomy" id="1651774"/>
    <lineage>
        <taxon>Bacteria</taxon>
        <taxon>Pseudomonadati</taxon>
        <taxon>Chlamydiota</taxon>
        <taxon>Chlamydiia</taxon>
        <taxon>Parachlamydiales</taxon>
        <taxon>Simkaniaceae</taxon>
        <taxon>Candidatus Neptunichlamydia</taxon>
    </lineage>
</organism>
<evidence type="ECO:0000313" key="2">
    <source>
        <dbReference type="Proteomes" id="UP001194714"/>
    </source>
</evidence>
<accession>A0ABS0B1W1</accession>
<proteinExistence type="predicted"/>
<gene>
    <name evidence="1" type="ORF">NEPTK9_001726</name>
</gene>
<keyword evidence="2" id="KW-1185">Reference proteome</keyword>